<evidence type="ECO:0000259" key="3">
    <source>
        <dbReference type="PROSITE" id="PS50835"/>
    </source>
</evidence>
<dbReference type="InterPro" id="IPR013106">
    <property type="entry name" value="Ig_V-set"/>
</dbReference>
<keyword evidence="2" id="KW-0732">Signal</keyword>
<dbReference type="Proteomes" id="UP000694700">
    <property type="component" value="Unplaced"/>
</dbReference>
<dbReference type="SUPFAM" id="SSF48726">
    <property type="entry name" value="Immunoglobulin"/>
    <property type="match status" value="2"/>
</dbReference>
<protein>
    <recommendedName>
        <fullName evidence="3">Ig-like domain-containing protein</fullName>
    </recommendedName>
</protein>
<evidence type="ECO:0000313" key="5">
    <source>
        <dbReference type="Proteomes" id="UP000694700"/>
    </source>
</evidence>
<name>A0A8C1XEW4_CYPCA</name>
<dbReference type="InterPro" id="IPR036179">
    <property type="entry name" value="Ig-like_dom_sf"/>
</dbReference>
<feature type="domain" description="Ig-like" evidence="3">
    <location>
        <begin position="149"/>
        <end position="250"/>
    </location>
</feature>
<sequence>MFRSCLFKIILICLSTVFIPLGQTSAQIVLQSTRFMSALPGDEVTLDCSMAAGVRMSSYIMYWYKQDHYGEPIQFIIKENDRPTQKYEAILNTNDNRFSLKVSKVTAQDSVTYYCAAGHMHVHCDSSASQAYFGNGTKLTVLDRDIAEPKVKILQPSGIETRCKKTITLVCVAENFYPDHVSITWTLGDKEIKENVATDPYATEDKKNFFRQTSRLKVSKKEFKPQNKYICTVSMYNGTQPIFEIAKEINGIEGISLDVN</sequence>
<feature type="chain" id="PRO_5034104015" description="Ig-like domain-containing protein" evidence="2">
    <location>
        <begin position="27"/>
        <end position="260"/>
    </location>
</feature>
<keyword evidence="1" id="KW-0393">Immunoglobulin domain</keyword>
<feature type="signal peptide" evidence="2">
    <location>
        <begin position="1"/>
        <end position="26"/>
    </location>
</feature>
<dbReference type="SMART" id="SM00406">
    <property type="entry name" value="IGv"/>
    <property type="match status" value="1"/>
</dbReference>
<evidence type="ECO:0000313" key="4">
    <source>
        <dbReference type="Ensembl" id="ENSCCRP00015078972.1"/>
    </source>
</evidence>
<dbReference type="PANTHER" id="PTHR23411">
    <property type="entry name" value="TAPASIN"/>
    <property type="match status" value="1"/>
</dbReference>
<dbReference type="Pfam" id="PF07654">
    <property type="entry name" value="C1-set"/>
    <property type="match status" value="1"/>
</dbReference>
<dbReference type="Pfam" id="PF07686">
    <property type="entry name" value="V-set"/>
    <property type="match status" value="1"/>
</dbReference>
<reference evidence="4" key="1">
    <citation type="submission" date="2025-08" db="UniProtKB">
        <authorList>
            <consortium name="Ensembl"/>
        </authorList>
    </citation>
    <scope>IDENTIFICATION</scope>
</reference>
<feature type="domain" description="Ig-like" evidence="3">
    <location>
        <begin position="20"/>
        <end position="134"/>
    </location>
</feature>
<dbReference type="Gene3D" id="2.60.40.10">
    <property type="entry name" value="Immunoglobulins"/>
    <property type="match status" value="2"/>
</dbReference>
<dbReference type="PROSITE" id="PS50835">
    <property type="entry name" value="IG_LIKE"/>
    <property type="match status" value="2"/>
</dbReference>
<dbReference type="SMART" id="SM00407">
    <property type="entry name" value="IGc1"/>
    <property type="match status" value="1"/>
</dbReference>
<dbReference type="Ensembl" id="ENSCCRT00015081557.1">
    <property type="protein sequence ID" value="ENSCCRP00015078972.1"/>
    <property type="gene ID" value="ENSCCRG00015031859.1"/>
</dbReference>
<evidence type="ECO:0000256" key="1">
    <source>
        <dbReference type="ARBA" id="ARBA00023319"/>
    </source>
</evidence>
<dbReference type="InterPro" id="IPR003599">
    <property type="entry name" value="Ig_sub"/>
</dbReference>
<dbReference type="InterPro" id="IPR013783">
    <property type="entry name" value="Ig-like_fold"/>
</dbReference>
<dbReference type="AlphaFoldDB" id="A0A8C1XEW4"/>
<dbReference type="InterPro" id="IPR003597">
    <property type="entry name" value="Ig_C1-set"/>
</dbReference>
<dbReference type="CDD" id="cd00099">
    <property type="entry name" value="IgV"/>
    <property type="match status" value="1"/>
</dbReference>
<accession>A0A8C1XEW4</accession>
<organism evidence="4 5">
    <name type="scientific">Cyprinus carpio</name>
    <name type="common">Common carp</name>
    <dbReference type="NCBI Taxonomy" id="7962"/>
    <lineage>
        <taxon>Eukaryota</taxon>
        <taxon>Metazoa</taxon>
        <taxon>Chordata</taxon>
        <taxon>Craniata</taxon>
        <taxon>Vertebrata</taxon>
        <taxon>Euteleostomi</taxon>
        <taxon>Actinopterygii</taxon>
        <taxon>Neopterygii</taxon>
        <taxon>Teleostei</taxon>
        <taxon>Ostariophysi</taxon>
        <taxon>Cypriniformes</taxon>
        <taxon>Cyprinidae</taxon>
        <taxon>Cyprininae</taxon>
        <taxon>Cyprinus</taxon>
    </lineage>
</organism>
<dbReference type="InterPro" id="IPR050380">
    <property type="entry name" value="Immune_Resp_Modulators"/>
</dbReference>
<proteinExistence type="predicted"/>
<dbReference type="InterPro" id="IPR007110">
    <property type="entry name" value="Ig-like_dom"/>
</dbReference>
<dbReference type="SMART" id="SM00409">
    <property type="entry name" value="IG"/>
    <property type="match status" value="2"/>
</dbReference>
<evidence type="ECO:0000256" key="2">
    <source>
        <dbReference type="SAM" id="SignalP"/>
    </source>
</evidence>